<evidence type="ECO:0000313" key="1">
    <source>
        <dbReference type="EMBL" id="KAJ6958607.1"/>
    </source>
</evidence>
<sequence>MTDRKTKTATTCVTRKYLALLRKVFSSPVLSLLGCFLGFEPMITTHENRCLVEIDEASERNCGTEEDDPASKKSVVGFSAYHMRLRCSKSALRSIDDS</sequence>
<dbReference type="AlphaFoldDB" id="A0AAD6LDA1"/>
<reference evidence="1 2" key="1">
    <citation type="journal article" date="2023" name="Mol. Ecol. Resour.">
        <title>Chromosome-level genome assembly of a triploid poplar Populus alba 'Berolinensis'.</title>
        <authorList>
            <person name="Chen S."/>
            <person name="Yu Y."/>
            <person name="Wang X."/>
            <person name="Wang S."/>
            <person name="Zhang T."/>
            <person name="Zhou Y."/>
            <person name="He R."/>
            <person name="Meng N."/>
            <person name="Wang Y."/>
            <person name="Liu W."/>
            <person name="Liu Z."/>
            <person name="Liu J."/>
            <person name="Guo Q."/>
            <person name="Huang H."/>
            <person name="Sederoff R.R."/>
            <person name="Wang G."/>
            <person name="Qu G."/>
            <person name="Chen S."/>
        </authorList>
    </citation>
    <scope>NUCLEOTIDE SEQUENCE [LARGE SCALE GENOMIC DNA]</scope>
    <source>
        <strain evidence="1">SC-2020</strain>
    </source>
</reference>
<dbReference type="Proteomes" id="UP001164929">
    <property type="component" value="Chromosome 18"/>
</dbReference>
<dbReference type="PROSITE" id="PS51257">
    <property type="entry name" value="PROKAR_LIPOPROTEIN"/>
    <property type="match status" value="1"/>
</dbReference>
<evidence type="ECO:0000313" key="2">
    <source>
        <dbReference type="Proteomes" id="UP001164929"/>
    </source>
</evidence>
<proteinExistence type="predicted"/>
<protein>
    <submittedName>
        <fullName evidence="1">Uncharacterized protein</fullName>
    </submittedName>
</protein>
<keyword evidence="2" id="KW-1185">Reference proteome</keyword>
<dbReference type="EMBL" id="JAQIZT010000018">
    <property type="protein sequence ID" value="KAJ6958607.1"/>
    <property type="molecule type" value="Genomic_DNA"/>
</dbReference>
<name>A0AAD6LDA1_9ROSI</name>
<organism evidence="1 2">
    <name type="scientific">Populus alba x Populus x berolinensis</name>
    <dbReference type="NCBI Taxonomy" id="444605"/>
    <lineage>
        <taxon>Eukaryota</taxon>
        <taxon>Viridiplantae</taxon>
        <taxon>Streptophyta</taxon>
        <taxon>Embryophyta</taxon>
        <taxon>Tracheophyta</taxon>
        <taxon>Spermatophyta</taxon>
        <taxon>Magnoliopsida</taxon>
        <taxon>eudicotyledons</taxon>
        <taxon>Gunneridae</taxon>
        <taxon>Pentapetalae</taxon>
        <taxon>rosids</taxon>
        <taxon>fabids</taxon>
        <taxon>Malpighiales</taxon>
        <taxon>Salicaceae</taxon>
        <taxon>Saliceae</taxon>
        <taxon>Populus</taxon>
    </lineage>
</organism>
<accession>A0AAD6LDA1</accession>
<gene>
    <name evidence="1" type="ORF">NC653_040303</name>
</gene>
<comment type="caution">
    <text evidence="1">The sequence shown here is derived from an EMBL/GenBank/DDBJ whole genome shotgun (WGS) entry which is preliminary data.</text>
</comment>